<dbReference type="InParanoid" id="A0A409XKP4"/>
<accession>A0A409XKP4</accession>
<reference evidence="1 2" key="1">
    <citation type="journal article" date="2018" name="Evol. Lett.">
        <title>Horizontal gene cluster transfer increased hallucinogenic mushroom diversity.</title>
        <authorList>
            <person name="Reynolds H.T."/>
            <person name="Vijayakumar V."/>
            <person name="Gluck-Thaler E."/>
            <person name="Korotkin H.B."/>
            <person name="Matheny P.B."/>
            <person name="Slot J.C."/>
        </authorList>
    </citation>
    <scope>NUCLEOTIDE SEQUENCE [LARGE SCALE GENOMIC DNA]</scope>
    <source>
        <strain evidence="1 2">2631</strain>
    </source>
</reference>
<dbReference type="Proteomes" id="UP000283269">
    <property type="component" value="Unassembled WGS sequence"/>
</dbReference>
<evidence type="ECO:0000313" key="2">
    <source>
        <dbReference type="Proteomes" id="UP000283269"/>
    </source>
</evidence>
<comment type="caution">
    <text evidence="1">The sequence shown here is derived from an EMBL/GenBank/DDBJ whole genome shotgun (WGS) entry which is preliminary data.</text>
</comment>
<proteinExistence type="predicted"/>
<evidence type="ECO:0000313" key="1">
    <source>
        <dbReference type="EMBL" id="PPQ91286.1"/>
    </source>
</evidence>
<organism evidence="1 2">
    <name type="scientific">Psilocybe cyanescens</name>
    <dbReference type="NCBI Taxonomy" id="93625"/>
    <lineage>
        <taxon>Eukaryota</taxon>
        <taxon>Fungi</taxon>
        <taxon>Dikarya</taxon>
        <taxon>Basidiomycota</taxon>
        <taxon>Agaricomycotina</taxon>
        <taxon>Agaricomycetes</taxon>
        <taxon>Agaricomycetidae</taxon>
        <taxon>Agaricales</taxon>
        <taxon>Agaricineae</taxon>
        <taxon>Strophariaceae</taxon>
        <taxon>Psilocybe</taxon>
    </lineage>
</organism>
<dbReference type="AlphaFoldDB" id="A0A409XKP4"/>
<protein>
    <submittedName>
        <fullName evidence="1">Uncharacterized protein</fullName>
    </submittedName>
</protein>
<sequence>MSTRGEKSLNISPNVLPISRLSGCRVAVPAQTSVSWGHTSQAPVTIEESKYLGGLNSDSLLLINLLE</sequence>
<gene>
    <name evidence="1" type="ORF">CVT25_006229</name>
</gene>
<keyword evidence="2" id="KW-1185">Reference proteome</keyword>
<dbReference type="EMBL" id="NHYD01001402">
    <property type="protein sequence ID" value="PPQ91286.1"/>
    <property type="molecule type" value="Genomic_DNA"/>
</dbReference>
<name>A0A409XKP4_PSICY</name>